<dbReference type="Gene3D" id="3.40.630.30">
    <property type="match status" value="1"/>
</dbReference>
<dbReference type="PANTHER" id="PTHR43233:SF1">
    <property type="entry name" value="FAMILY N-ACETYLTRANSFERASE, PUTATIVE (AFU_ORTHOLOGUE AFUA_6G03350)-RELATED"/>
    <property type="match status" value="1"/>
</dbReference>
<dbReference type="PANTHER" id="PTHR43233">
    <property type="entry name" value="FAMILY N-ACETYLTRANSFERASE, PUTATIVE (AFU_ORTHOLOGUE AFUA_6G03350)-RELATED"/>
    <property type="match status" value="1"/>
</dbReference>
<evidence type="ECO:0000313" key="2">
    <source>
        <dbReference type="Proteomes" id="UP000070700"/>
    </source>
</evidence>
<dbReference type="GeneID" id="28815240"/>
<dbReference type="AlphaFoldDB" id="A0A194XS12"/>
<dbReference type="KEGG" id="psco:LY89DRAFT_163492"/>
<dbReference type="InterPro" id="IPR053144">
    <property type="entry name" value="Acetyltransferase_Butenolide"/>
</dbReference>
<reference evidence="1 2" key="1">
    <citation type="submission" date="2015-10" db="EMBL/GenBank/DDBJ databases">
        <title>Full genome of DAOMC 229536 Phialocephala scopiformis, a fungal endophyte of spruce producing the potent anti-insectan compound rugulosin.</title>
        <authorList>
            <consortium name="DOE Joint Genome Institute"/>
            <person name="Walker A.K."/>
            <person name="Frasz S.L."/>
            <person name="Seifert K.A."/>
            <person name="Miller J.D."/>
            <person name="Mondo S.J."/>
            <person name="Labutti K."/>
            <person name="Lipzen A."/>
            <person name="Dockter R."/>
            <person name="Kennedy M."/>
            <person name="Grigoriev I.V."/>
            <person name="Spatafora J.W."/>
        </authorList>
    </citation>
    <scope>NUCLEOTIDE SEQUENCE [LARGE SCALE GENOMIC DNA]</scope>
    <source>
        <strain evidence="1 2">CBS 120377</strain>
    </source>
</reference>
<dbReference type="Proteomes" id="UP000070700">
    <property type="component" value="Unassembled WGS sequence"/>
</dbReference>
<dbReference type="EMBL" id="KQ947405">
    <property type="protein sequence ID" value="KUJ22983.1"/>
    <property type="molecule type" value="Genomic_DNA"/>
</dbReference>
<dbReference type="RefSeq" id="XP_018077338.1">
    <property type="nucleotide sequence ID" value="XM_018205514.1"/>
</dbReference>
<gene>
    <name evidence="1" type="ORF">LY89DRAFT_163492</name>
</gene>
<dbReference type="InParanoid" id="A0A194XS12"/>
<dbReference type="OrthoDB" id="10039976at2759"/>
<keyword evidence="2" id="KW-1185">Reference proteome</keyword>
<accession>A0A194XS12</accession>
<evidence type="ECO:0000313" key="1">
    <source>
        <dbReference type="EMBL" id="KUJ22983.1"/>
    </source>
</evidence>
<sequence>MASSEWYRDNLLISTNPSLIQPAAVNAAFDSDMMHWVKAIDETLLKKMLDNSLCFGVYELPSSSSDIAGRAGPRQIGLARIVTD</sequence>
<proteinExistence type="predicted"/>
<protein>
    <submittedName>
        <fullName evidence="1">Uncharacterized protein</fullName>
    </submittedName>
</protein>
<name>A0A194XS12_MOLSC</name>
<organism evidence="1 2">
    <name type="scientific">Mollisia scopiformis</name>
    <name type="common">Conifer needle endophyte fungus</name>
    <name type="synonym">Phialocephala scopiformis</name>
    <dbReference type="NCBI Taxonomy" id="149040"/>
    <lineage>
        <taxon>Eukaryota</taxon>
        <taxon>Fungi</taxon>
        <taxon>Dikarya</taxon>
        <taxon>Ascomycota</taxon>
        <taxon>Pezizomycotina</taxon>
        <taxon>Leotiomycetes</taxon>
        <taxon>Helotiales</taxon>
        <taxon>Mollisiaceae</taxon>
        <taxon>Mollisia</taxon>
    </lineage>
</organism>